<feature type="transmembrane region" description="Helical" evidence="1">
    <location>
        <begin position="55"/>
        <end position="78"/>
    </location>
</feature>
<evidence type="ECO:0000313" key="2">
    <source>
        <dbReference type="EMBL" id="SBT52935.1"/>
    </source>
</evidence>
<evidence type="ECO:0000256" key="1">
    <source>
        <dbReference type="SAM" id="Phobius"/>
    </source>
</evidence>
<reference evidence="3" key="1">
    <citation type="submission" date="2016-06" db="EMBL/GenBank/DDBJ databases">
        <authorList>
            <person name="Varghese N."/>
            <person name="Submissions Spin"/>
        </authorList>
    </citation>
    <scope>NUCLEOTIDE SEQUENCE [LARGE SCALE GENOMIC DNA]</scope>
    <source>
        <strain evidence="3">DSM 44815</strain>
    </source>
</reference>
<sequence length="112" mass="11977">MTTRTPGDGVAVRARRLLAVLASLVGGPFLLLLGYLLAWFSPEVTGQYRAVDRGAALWTALLLAWLAAAGCLSAGWLRLRRPGRWWPWPVGLAVALAVGYLTADALVRVPPG</sequence>
<protein>
    <submittedName>
        <fullName evidence="2">Uncharacterized protein</fullName>
    </submittedName>
</protein>
<evidence type="ECO:0000313" key="3">
    <source>
        <dbReference type="Proteomes" id="UP000199385"/>
    </source>
</evidence>
<feature type="transmembrane region" description="Helical" evidence="1">
    <location>
        <begin position="85"/>
        <end position="103"/>
    </location>
</feature>
<accession>A0A1A9A9X5</accession>
<keyword evidence="3" id="KW-1185">Reference proteome</keyword>
<proteinExistence type="predicted"/>
<feature type="transmembrane region" description="Helical" evidence="1">
    <location>
        <begin position="17"/>
        <end position="40"/>
    </location>
</feature>
<dbReference type="AlphaFoldDB" id="A0A1A9A9X5"/>
<dbReference type="EMBL" id="LT594323">
    <property type="protein sequence ID" value="SBT52935.1"/>
    <property type="molecule type" value="Genomic_DNA"/>
</dbReference>
<dbReference type="Proteomes" id="UP000199385">
    <property type="component" value="Chromosome I"/>
</dbReference>
<gene>
    <name evidence="2" type="ORF">GA0070611_5868</name>
</gene>
<keyword evidence="1" id="KW-1133">Transmembrane helix</keyword>
<keyword evidence="1" id="KW-0472">Membrane</keyword>
<dbReference type="PATRIC" id="fig|261654.4.peg.5940"/>
<name>A0A1A9A9X5_9ACTN</name>
<organism evidence="2 3">
    <name type="scientific">Micromonospora auratinigra</name>
    <dbReference type="NCBI Taxonomy" id="261654"/>
    <lineage>
        <taxon>Bacteria</taxon>
        <taxon>Bacillati</taxon>
        <taxon>Actinomycetota</taxon>
        <taxon>Actinomycetes</taxon>
        <taxon>Micromonosporales</taxon>
        <taxon>Micromonosporaceae</taxon>
        <taxon>Micromonospora</taxon>
    </lineage>
</organism>
<keyword evidence="1" id="KW-0812">Transmembrane</keyword>
<dbReference type="STRING" id="261654.GA0070611_5868"/>
<dbReference type="RefSeq" id="WP_157740416.1">
    <property type="nucleotide sequence ID" value="NZ_LT594323.1"/>
</dbReference>